<sequence>MYLRARLLDGCCCSVLKINLYCVIETVALCGRQEDRVFGWREGGWACGWKGRRGKKRGHIKSRTLHASTDGWHSENSPCVTSRREIRKGKLPLSFSVKFRMLITSKRRCDAPHLSLRRTLIIFPHLWLQEGLPSGPQGSESG</sequence>
<comment type="caution">
    <text evidence="1">The sequence shown here is derived from an EMBL/GenBank/DDBJ whole genome shotgun (WGS) entry which is preliminary data.</text>
</comment>
<proteinExistence type="predicted"/>
<dbReference type="EMBL" id="VSRR010000717">
    <property type="protein sequence ID" value="MPC18868.1"/>
    <property type="molecule type" value="Genomic_DNA"/>
</dbReference>
<organism evidence="1 2">
    <name type="scientific">Portunus trituberculatus</name>
    <name type="common">Swimming crab</name>
    <name type="synonym">Neptunus trituberculatus</name>
    <dbReference type="NCBI Taxonomy" id="210409"/>
    <lineage>
        <taxon>Eukaryota</taxon>
        <taxon>Metazoa</taxon>
        <taxon>Ecdysozoa</taxon>
        <taxon>Arthropoda</taxon>
        <taxon>Crustacea</taxon>
        <taxon>Multicrustacea</taxon>
        <taxon>Malacostraca</taxon>
        <taxon>Eumalacostraca</taxon>
        <taxon>Eucarida</taxon>
        <taxon>Decapoda</taxon>
        <taxon>Pleocyemata</taxon>
        <taxon>Brachyura</taxon>
        <taxon>Eubrachyura</taxon>
        <taxon>Portunoidea</taxon>
        <taxon>Portunidae</taxon>
        <taxon>Portuninae</taxon>
        <taxon>Portunus</taxon>
    </lineage>
</organism>
<keyword evidence="2" id="KW-1185">Reference proteome</keyword>
<reference evidence="1 2" key="1">
    <citation type="submission" date="2019-05" db="EMBL/GenBank/DDBJ databases">
        <title>Another draft genome of Portunus trituberculatus and its Hox gene families provides insights of decapod evolution.</title>
        <authorList>
            <person name="Jeong J.-H."/>
            <person name="Song I."/>
            <person name="Kim S."/>
            <person name="Choi T."/>
            <person name="Kim D."/>
            <person name="Ryu S."/>
            <person name="Kim W."/>
        </authorList>
    </citation>
    <scope>NUCLEOTIDE SEQUENCE [LARGE SCALE GENOMIC DNA]</scope>
    <source>
        <tissue evidence="1">Muscle</tissue>
    </source>
</reference>
<evidence type="ECO:0000313" key="2">
    <source>
        <dbReference type="Proteomes" id="UP000324222"/>
    </source>
</evidence>
<accession>A0A5B7DBZ0</accession>
<dbReference type="AlphaFoldDB" id="A0A5B7DBZ0"/>
<dbReference type="Proteomes" id="UP000324222">
    <property type="component" value="Unassembled WGS sequence"/>
</dbReference>
<gene>
    <name evidence="1" type="ORF">E2C01_011762</name>
</gene>
<name>A0A5B7DBZ0_PORTR</name>
<protein>
    <submittedName>
        <fullName evidence="1">Uncharacterized protein</fullName>
    </submittedName>
</protein>
<evidence type="ECO:0000313" key="1">
    <source>
        <dbReference type="EMBL" id="MPC18868.1"/>
    </source>
</evidence>